<dbReference type="GO" id="GO:0031992">
    <property type="term" value="F:energy transducer activity"/>
    <property type="evidence" value="ECO:0007669"/>
    <property type="project" value="InterPro"/>
</dbReference>
<evidence type="ECO:0000256" key="7">
    <source>
        <dbReference type="ARBA" id="ARBA00022927"/>
    </source>
</evidence>
<dbReference type="AlphaFoldDB" id="A0AA94HQ57"/>
<evidence type="ECO:0000256" key="5">
    <source>
        <dbReference type="ARBA" id="ARBA00022519"/>
    </source>
</evidence>
<evidence type="ECO:0000256" key="4">
    <source>
        <dbReference type="ARBA" id="ARBA00022475"/>
    </source>
</evidence>
<evidence type="ECO:0000313" key="13">
    <source>
        <dbReference type="EMBL" id="SFW13409.1"/>
    </source>
</evidence>
<feature type="compositionally biased region" description="Low complexity" evidence="10">
    <location>
        <begin position="161"/>
        <end position="174"/>
    </location>
</feature>
<gene>
    <name evidence="13" type="ORF">SAMN02910291_00147</name>
</gene>
<dbReference type="GO" id="GO:0030288">
    <property type="term" value="C:outer membrane-bounded periplasmic space"/>
    <property type="evidence" value="ECO:0007669"/>
    <property type="project" value="InterPro"/>
</dbReference>
<reference evidence="14" key="1">
    <citation type="submission" date="2016-11" db="EMBL/GenBank/DDBJ databases">
        <authorList>
            <person name="Jaros S."/>
            <person name="Januszkiewicz K."/>
            <person name="Wedrychowicz H."/>
        </authorList>
    </citation>
    <scope>NUCLEOTIDE SEQUENCE [LARGE SCALE GENOMIC DNA]</scope>
    <source>
        <strain evidence="14">DSM 7057</strain>
    </source>
</reference>
<accession>A0AA94HQ57</accession>
<organism evidence="13 14">
    <name type="scientific">Desulfovibrio desulfuricans</name>
    <dbReference type="NCBI Taxonomy" id="876"/>
    <lineage>
        <taxon>Bacteria</taxon>
        <taxon>Pseudomonadati</taxon>
        <taxon>Thermodesulfobacteriota</taxon>
        <taxon>Desulfovibrionia</taxon>
        <taxon>Desulfovibrionales</taxon>
        <taxon>Desulfovibrionaceae</taxon>
        <taxon>Desulfovibrio</taxon>
    </lineage>
</organism>
<dbReference type="InterPro" id="IPR003538">
    <property type="entry name" value="TonB"/>
</dbReference>
<dbReference type="GO" id="GO:0055085">
    <property type="term" value="P:transmembrane transport"/>
    <property type="evidence" value="ECO:0007669"/>
    <property type="project" value="InterPro"/>
</dbReference>
<feature type="domain" description="TonB C-terminal" evidence="12">
    <location>
        <begin position="257"/>
        <end position="347"/>
    </location>
</feature>
<feature type="region of interest" description="Disordered" evidence="10">
    <location>
        <begin position="251"/>
        <end position="279"/>
    </location>
</feature>
<dbReference type="PRINTS" id="PR01374">
    <property type="entry name" value="TONBPROTEIN"/>
</dbReference>
<dbReference type="InterPro" id="IPR051045">
    <property type="entry name" value="TonB-dependent_transducer"/>
</dbReference>
<feature type="compositionally biased region" description="Low complexity" evidence="10">
    <location>
        <begin position="226"/>
        <end position="236"/>
    </location>
</feature>
<evidence type="ECO:0000256" key="6">
    <source>
        <dbReference type="ARBA" id="ARBA00022692"/>
    </source>
</evidence>
<dbReference type="EMBL" id="FPIW01000002">
    <property type="protein sequence ID" value="SFW13409.1"/>
    <property type="molecule type" value="Genomic_DNA"/>
</dbReference>
<evidence type="ECO:0000256" key="2">
    <source>
        <dbReference type="ARBA" id="ARBA00006555"/>
    </source>
</evidence>
<dbReference type="Proteomes" id="UP000182680">
    <property type="component" value="Unassembled WGS sequence"/>
</dbReference>
<comment type="similarity">
    <text evidence="2">Belongs to the TonB family.</text>
</comment>
<sequence length="347" mass="35650">MRRKNSAKASHARCHDVLASLPRGGGIHMPADLWACLPSGPPPCLPANPVACLPAAPPSPHDHGEDAVRKNGGQTGRLAWPHAACSGQTVLFYRARGVLGLAASLFLHAIFLSALLGLSFQEVQNAPGNAIAVSLMRLGAAPVPATGTTGLPADAPPPLAAPVQPEPAAAERQPAAPPPTADTRPKTVSPKKTALASAGTNKRTTPPSAPEKHQSATPPAATPVQASTGGAAADASASSATDAATAAGADKVYSPRQLDQSPAVTKGVRPEYPPSARSRKVEGRVIVRMVVETSGQPGQCSIHSATPQGYFEEAALDAARRMRFRPGTKAGKAVRTLVLLPFDFSLR</sequence>
<keyword evidence="5" id="KW-0997">Cell inner membrane</keyword>
<dbReference type="InterPro" id="IPR037682">
    <property type="entry name" value="TonB_C"/>
</dbReference>
<dbReference type="GO" id="GO:0015891">
    <property type="term" value="P:siderophore transport"/>
    <property type="evidence" value="ECO:0007669"/>
    <property type="project" value="InterPro"/>
</dbReference>
<evidence type="ECO:0000313" key="14">
    <source>
        <dbReference type="Proteomes" id="UP000182680"/>
    </source>
</evidence>
<protein>
    <submittedName>
        <fullName evidence="13">Protein TonB</fullName>
    </submittedName>
</protein>
<evidence type="ECO:0000256" key="11">
    <source>
        <dbReference type="SAM" id="Phobius"/>
    </source>
</evidence>
<comment type="subcellular location">
    <subcellularLocation>
        <location evidence="1">Cell inner membrane</location>
        <topology evidence="1">Single-pass membrane protein</topology>
        <orientation evidence="1">Periplasmic side</orientation>
    </subcellularLocation>
</comment>
<keyword evidence="9 11" id="KW-0472">Membrane</keyword>
<keyword evidence="6 11" id="KW-0812">Transmembrane</keyword>
<evidence type="ECO:0000256" key="10">
    <source>
        <dbReference type="SAM" id="MobiDB-lite"/>
    </source>
</evidence>
<dbReference type="GO" id="GO:0005886">
    <property type="term" value="C:plasma membrane"/>
    <property type="evidence" value="ECO:0007669"/>
    <property type="project" value="UniProtKB-SubCell"/>
</dbReference>
<feature type="transmembrane region" description="Helical" evidence="11">
    <location>
        <begin position="98"/>
        <end position="120"/>
    </location>
</feature>
<comment type="caution">
    <text evidence="13">The sequence shown here is derived from an EMBL/GenBank/DDBJ whole genome shotgun (WGS) entry which is preliminary data.</text>
</comment>
<dbReference type="GO" id="GO:0015031">
    <property type="term" value="P:protein transport"/>
    <property type="evidence" value="ECO:0007669"/>
    <property type="project" value="UniProtKB-KW"/>
</dbReference>
<evidence type="ECO:0000256" key="3">
    <source>
        <dbReference type="ARBA" id="ARBA00022448"/>
    </source>
</evidence>
<dbReference type="NCBIfam" id="TIGR01352">
    <property type="entry name" value="tonB_Cterm"/>
    <property type="match status" value="1"/>
</dbReference>
<proteinExistence type="inferred from homology"/>
<dbReference type="InterPro" id="IPR006260">
    <property type="entry name" value="TonB/TolA_C"/>
</dbReference>
<evidence type="ECO:0000256" key="1">
    <source>
        <dbReference type="ARBA" id="ARBA00004383"/>
    </source>
</evidence>
<evidence type="ECO:0000256" key="9">
    <source>
        <dbReference type="ARBA" id="ARBA00023136"/>
    </source>
</evidence>
<keyword evidence="3" id="KW-0813">Transport</keyword>
<evidence type="ECO:0000259" key="12">
    <source>
        <dbReference type="PROSITE" id="PS52015"/>
    </source>
</evidence>
<evidence type="ECO:0000256" key="8">
    <source>
        <dbReference type="ARBA" id="ARBA00022989"/>
    </source>
</evidence>
<dbReference type="PROSITE" id="PS52015">
    <property type="entry name" value="TONB_CTD"/>
    <property type="match status" value="1"/>
</dbReference>
<dbReference type="PANTHER" id="PTHR33446">
    <property type="entry name" value="PROTEIN TONB-RELATED"/>
    <property type="match status" value="1"/>
</dbReference>
<feature type="region of interest" description="Disordered" evidence="10">
    <location>
        <begin position="147"/>
        <end position="236"/>
    </location>
</feature>
<name>A0AA94HQ57_DESDE</name>
<dbReference type="Pfam" id="PF03544">
    <property type="entry name" value="TonB_C"/>
    <property type="match status" value="1"/>
</dbReference>
<keyword evidence="7" id="KW-0653">Protein transport</keyword>
<dbReference type="SUPFAM" id="SSF74653">
    <property type="entry name" value="TolA/TonB C-terminal domain"/>
    <property type="match status" value="1"/>
</dbReference>
<keyword evidence="4" id="KW-1003">Cell membrane</keyword>
<keyword evidence="8 11" id="KW-1133">Transmembrane helix</keyword>
<dbReference type="Gene3D" id="3.30.1150.10">
    <property type="match status" value="1"/>
</dbReference>
<dbReference type="RefSeq" id="WP_083577844.1">
    <property type="nucleotide sequence ID" value="NZ_FPIW01000002.1"/>
</dbReference>